<dbReference type="GeneID" id="63684815"/>
<evidence type="ECO:0000256" key="5">
    <source>
        <dbReference type="SAM" id="MobiDB-lite"/>
    </source>
</evidence>
<feature type="transmembrane region" description="Helical" evidence="6">
    <location>
        <begin position="139"/>
        <end position="161"/>
    </location>
</feature>
<reference evidence="7 8" key="1">
    <citation type="journal article" date="2012" name="Science">
        <title>The Paleozoic origin of enzymatic lignin decomposition reconstructed from 31 fungal genomes.</title>
        <authorList>
            <person name="Floudas D."/>
            <person name="Binder M."/>
            <person name="Riley R."/>
            <person name="Barry K."/>
            <person name="Blanchette R.A."/>
            <person name="Henrissat B."/>
            <person name="Martinez A.T."/>
            <person name="Otillar R."/>
            <person name="Spatafora J.W."/>
            <person name="Yadav J.S."/>
            <person name="Aerts A."/>
            <person name="Benoit I."/>
            <person name="Boyd A."/>
            <person name="Carlson A."/>
            <person name="Copeland A."/>
            <person name="Coutinho P.M."/>
            <person name="de Vries R.P."/>
            <person name="Ferreira P."/>
            <person name="Findley K."/>
            <person name="Foster B."/>
            <person name="Gaskell J."/>
            <person name="Glotzer D."/>
            <person name="Gorecki P."/>
            <person name="Heitman J."/>
            <person name="Hesse C."/>
            <person name="Hori C."/>
            <person name="Igarashi K."/>
            <person name="Jurgens J.A."/>
            <person name="Kallen N."/>
            <person name="Kersten P."/>
            <person name="Kohler A."/>
            <person name="Kuees U."/>
            <person name="Kumar T.K.A."/>
            <person name="Kuo A."/>
            <person name="LaButti K."/>
            <person name="Larrondo L.F."/>
            <person name="Lindquist E."/>
            <person name="Ling A."/>
            <person name="Lombard V."/>
            <person name="Lucas S."/>
            <person name="Lundell T."/>
            <person name="Martin R."/>
            <person name="McLaughlin D.J."/>
            <person name="Morgenstern I."/>
            <person name="Morin E."/>
            <person name="Murat C."/>
            <person name="Nagy L.G."/>
            <person name="Nolan M."/>
            <person name="Ohm R.A."/>
            <person name="Patyshakuliyeva A."/>
            <person name="Rokas A."/>
            <person name="Ruiz-Duenas F.J."/>
            <person name="Sabat G."/>
            <person name="Salamov A."/>
            <person name="Samejima M."/>
            <person name="Schmutz J."/>
            <person name="Slot J.C."/>
            <person name="St John F."/>
            <person name="Stenlid J."/>
            <person name="Sun H."/>
            <person name="Sun S."/>
            <person name="Syed K."/>
            <person name="Tsang A."/>
            <person name="Wiebenga A."/>
            <person name="Young D."/>
            <person name="Pisabarro A."/>
            <person name="Eastwood D.C."/>
            <person name="Martin F."/>
            <person name="Cullen D."/>
            <person name="Grigoriev I.V."/>
            <person name="Hibbett D.S."/>
        </authorList>
    </citation>
    <scope>NUCLEOTIDE SEQUENCE [LARGE SCALE GENOMIC DNA]</scope>
    <source>
        <strain evidence="7 8">DJM-731 SS1</strain>
    </source>
</reference>
<feature type="transmembrane region" description="Helical" evidence="6">
    <location>
        <begin position="173"/>
        <end position="196"/>
    </location>
</feature>
<evidence type="ECO:0000256" key="1">
    <source>
        <dbReference type="ARBA" id="ARBA00004141"/>
    </source>
</evidence>
<dbReference type="GO" id="GO:0007189">
    <property type="term" value="P:adenylate cyclase-activating G protein-coupled receptor signaling pathway"/>
    <property type="evidence" value="ECO:0007669"/>
    <property type="project" value="TreeGrafter"/>
</dbReference>
<evidence type="ECO:0000256" key="4">
    <source>
        <dbReference type="ARBA" id="ARBA00023136"/>
    </source>
</evidence>
<evidence type="ECO:0000313" key="8">
    <source>
        <dbReference type="Proteomes" id="UP000030653"/>
    </source>
</evidence>
<dbReference type="RefSeq" id="XP_040631627.1">
    <property type="nucleotide sequence ID" value="XM_040769753.1"/>
</dbReference>
<name>M5GG22_DACPD</name>
<feature type="region of interest" description="Disordered" evidence="5">
    <location>
        <begin position="363"/>
        <end position="444"/>
    </location>
</feature>
<feature type="compositionally biased region" description="Basic residues" evidence="5">
    <location>
        <begin position="645"/>
        <end position="655"/>
    </location>
</feature>
<accession>M5GG22</accession>
<keyword evidence="3 6" id="KW-1133">Transmembrane helix</keyword>
<feature type="transmembrane region" description="Helical" evidence="6">
    <location>
        <begin position="289"/>
        <end position="309"/>
    </location>
</feature>
<feature type="transmembrane region" description="Helical" evidence="6">
    <location>
        <begin position="34"/>
        <end position="63"/>
    </location>
</feature>
<dbReference type="Proteomes" id="UP000030653">
    <property type="component" value="Unassembled WGS sequence"/>
</dbReference>
<keyword evidence="8" id="KW-1185">Reference proteome</keyword>
<feature type="compositionally biased region" description="Polar residues" evidence="5">
    <location>
        <begin position="657"/>
        <end position="677"/>
    </location>
</feature>
<dbReference type="STRING" id="1858805.M5GG22"/>
<feature type="region of interest" description="Disordered" evidence="5">
    <location>
        <begin position="542"/>
        <end position="677"/>
    </location>
</feature>
<evidence type="ECO:0008006" key="9">
    <source>
        <dbReference type="Google" id="ProtNLM"/>
    </source>
</evidence>
<dbReference type="CDD" id="cd00637">
    <property type="entry name" value="7tm_classA_rhodopsin-like"/>
    <property type="match status" value="1"/>
</dbReference>
<dbReference type="HOGENOM" id="CLU_405971_0_0_1"/>
<proteinExistence type="predicted"/>
<dbReference type="PANTHER" id="PTHR23112:SF37">
    <property type="entry name" value="G PROTEIN-COUPLED RECEPTOR GPR1"/>
    <property type="match status" value="1"/>
</dbReference>
<sequence>MDQDVFGAPTPNPLANLTEPALDSNLSQFNGGSAAIASFSALSALMVLFLLIQLIVITLFPMGRKLVTDMQPIRVERAFLRTHLGMYVFCLLITNLSSAVGGIIQAVWAIRMTMSQDLGASGSMSVLVWEFATCQAQSWLFQIGDVGAAVWGTVMAVHAFRTLVLHRILTTKALVLVLALGWFFILFFAFAGPVIVQRNSGISFYGPVFSDNGPLWCWIYYPYAQFQFWFHYLFLILAALSSAVLYIMVFVILRYRQRKQLENTGSDPIAWRYEAWLQIVVKRMLAYPLAYVVMIMPITLCRLVALSGFPVSSLAFFISSSIFSLTGFVNGLILIWGSKVWQTAQWRTLIDYWCRRTSESHDIEQSPRMDGQGGAVLSKKEGKRASVSPGSHPFCLDPAPRRNKRPSLPPLITVQMPTPVPPNHDADELSQQQDSAGSTASKYSFESRKRKSTFFAEAFEVPLPLPVRPLVTRKPVPPVVPKRSSLRNRNRIPRFSVTFTHHAQTMEEPSPISAIDEPSTSILERFPIPPLLQRLAEVGPSMAGLKRGSKSAPTSPKLPVRPVGPRPYPTLPAHPGVYITPPPYNEPDKAPTQPTVQTPTDIILSVLRSDDEQDSDGGDSEGSLTPPSAKAASIFSSTTVTPSNYRKRKSRRSTRRLTVTASNNEGGVTSSADGVAS</sequence>
<dbReference type="EMBL" id="JH795857">
    <property type="protein sequence ID" value="EJU04733.1"/>
    <property type="molecule type" value="Genomic_DNA"/>
</dbReference>
<dbReference type="GO" id="GO:0004930">
    <property type="term" value="F:G protein-coupled receptor activity"/>
    <property type="evidence" value="ECO:0007669"/>
    <property type="project" value="TreeGrafter"/>
</dbReference>
<evidence type="ECO:0000256" key="6">
    <source>
        <dbReference type="SAM" id="Phobius"/>
    </source>
</evidence>
<dbReference type="SUPFAM" id="SSF81321">
    <property type="entry name" value="Family A G protein-coupled receptor-like"/>
    <property type="match status" value="1"/>
</dbReference>
<evidence type="ECO:0000256" key="2">
    <source>
        <dbReference type="ARBA" id="ARBA00022692"/>
    </source>
</evidence>
<protein>
    <recommendedName>
        <fullName evidence="9">G-protein coupled receptors family 2 profile 2 domain-containing protein</fullName>
    </recommendedName>
</protein>
<dbReference type="OrthoDB" id="100006at2759"/>
<gene>
    <name evidence="7" type="ORF">DACRYDRAFT_114074</name>
</gene>
<keyword evidence="4 6" id="KW-0472">Membrane</keyword>
<dbReference type="AlphaFoldDB" id="M5GG22"/>
<feature type="transmembrane region" description="Helical" evidence="6">
    <location>
        <begin position="315"/>
        <end position="337"/>
    </location>
</feature>
<feature type="transmembrane region" description="Helical" evidence="6">
    <location>
        <begin position="84"/>
        <end position="108"/>
    </location>
</feature>
<dbReference type="GO" id="GO:0005886">
    <property type="term" value="C:plasma membrane"/>
    <property type="evidence" value="ECO:0007669"/>
    <property type="project" value="TreeGrafter"/>
</dbReference>
<feature type="compositionally biased region" description="Polar residues" evidence="5">
    <location>
        <begin position="634"/>
        <end position="644"/>
    </location>
</feature>
<dbReference type="Gene3D" id="1.20.1070.10">
    <property type="entry name" value="Rhodopsin 7-helix transmembrane proteins"/>
    <property type="match status" value="1"/>
</dbReference>
<evidence type="ECO:0000313" key="7">
    <source>
        <dbReference type="EMBL" id="EJU04733.1"/>
    </source>
</evidence>
<dbReference type="PANTHER" id="PTHR23112">
    <property type="entry name" value="G PROTEIN-COUPLED RECEPTOR 157-RELATED"/>
    <property type="match status" value="1"/>
</dbReference>
<feature type="compositionally biased region" description="Polar residues" evidence="5">
    <location>
        <begin position="429"/>
        <end position="444"/>
    </location>
</feature>
<keyword evidence="2 6" id="KW-0812">Transmembrane</keyword>
<organism evidence="7 8">
    <name type="scientific">Dacryopinax primogenitus (strain DJM 731)</name>
    <name type="common">Brown rot fungus</name>
    <dbReference type="NCBI Taxonomy" id="1858805"/>
    <lineage>
        <taxon>Eukaryota</taxon>
        <taxon>Fungi</taxon>
        <taxon>Dikarya</taxon>
        <taxon>Basidiomycota</taxon>
        <taxon>Agaricomycotina</taxon>
        <taxon>Dacrymycetes</taxon>
        <taxon>Dacrymycetales</taxon>
        <taxon>Dacrymycetaceae</taxon>
        <taxon>Dacryopinax</taxon>
    </lineage>
</organism>
<comment type="subcellular location">
    <subcellularLocation>
        <location evidence="1">Membrane</location>
        <topology evidence="1">Multi-pass membrane protein</topology>
    </subcellularLocation>
</comment>
<feature type="compositionally biased region" description="Pro residues" evidence="5">
    <location>
        <begin position="562"/>
        <end position="572"/>
    </location>
</feature>
<evidence type="ECO:0000256" key="3">
    <source>
        <dbReference type="ARBA" id="ARBA00022989"/>
    </source>
</evidence>
<feature type="transmembrane region" description="Helical" evidence="6">
    <location>
        <begin position="229"/>
        <end position="253"/>
    </location>
</feature>